<keyword evidence="11 14" id="KW-0046">Antibiotic resistance</keyword>
<feature type="domain" description="Phosphatidylglycerol lysyltransferase C-terminal" evidence="15">
    <location>
        <begin position="531"/>
        <end position="821"/>
    </location>
</feature>
<dbReference type="SUPFAM" id="SSF55729">
    <property type="entry name" value="Acyl-CoA N-acyltransferases (Nat)"/>
    <property type="match status" value="1"/>
</dbReference>
<evidence type="ECO:0000256" key="1">
    <source>
        <dbReference type="ARBA" id="ARBA00004651"/>
    </source>
</evidence>
<evidence type="ECO:0000256" key="4">
    <source>
        <dbReference type="ARBA" id="ARBA00021546"/>
    </source>
</evidence>
<accession>A0ABR7JJP8</accession>
<evidence type="ECO:0000256" key="10">
    <source>
        <dbReference type="ARBA" id="ARBA00023136"/>
    </source>
</evidence>
<dbReference type="Proteomes" id="UP000609849">
    <property type="component" value="Unassembled WGS sequence"/>
</dbReference>
<keyword evidence="17" id="KW-1185">Reference proteome</keyword>
<comment type="subcellular location">
    <subcellularLocation>
        <location evidence="1 14">Cell membrane</location>
        <topology evidence="1 14">Multi-pass membrane protein</topology>
    </subcellularLocation>
</comment>
<reference evidence="16 17" key="1">
    <citation type="submission" date="2020-08" db="EMBL/GenBank/DDBJ databases">
        <authorList>
            <person name="Liu C."/>
            <person name="Sun Q."/>
        </authorList>
    </citation>
    <scope>NUCLEOTIDE SEQUENCE [LARGE SCALE GENOMIC DNA]</scope>
    <source>
        <strain evidence="16 17">NSJ-18</strain>
    </source>
</reference>
<keyword evidence="7 14" id="KW-0812">Transmembrane</keyword>
<sequence length="840" mass="96411">MDIGVKTSEVNKNKEKIKKIAQVIVMSIIFILVFKELISIISSFDADKFKVYTQKLSAIDIFSIVLLGVISYLPLSFYDFVLKKRVKINLNNKKLYKYSWITSSIVSIAGFGGSTALALKTHFYKAYVKDNKLLLKEISKIIALNLTGFSMICFIYVIINWGNLEINNLKNIGIIFISLYLPGLCTYFIYKYLNSTEDEKVDIKDAVKIMLISALEWITTINLIYGILVILGINITLTQLFPTFVISIVVAMVSMSPGGIGSFDLSFMLGLQALNVPGEQVLLVIFLYRVSYYIVPLIIGLILYAHEMYEKMENNTTNMISKVSSKFAYRSISVLVFLTGTLLLIHAAIPNVVDKVGILRHSTHLLMMNKGELRLLNKESIVVGFLLIAISRLISYRSKKVYKSTLALVILASIVAIAKNLGCSTIIYLIILGIFLYISKGQFYRDSFIMKWEKLVGDIIILTTFLILYILTNHNNSYWQISYYNEGILRFSLIGFTIAILYLAIMYYTNKSNDLPKMKLEECEEDIKIILNKYEGSPMIHYVYLDDKYIYLNKDKDVLMQYQICSDKIFILGNPIGNEDKIEETIQELNNLGDKYGYTPVFCGINKSLIPCLHESGYEFMKLGEEARVDLNEFTLEGRKMKSVRNAIARVTKQKYTFDVIYPPFSEDFIESLKVVSDEWLGDRKERSFFIGSFKEDYLSRSPIAIVKDEENKIKGFANLMPMYDNETLSIDLMRFSHSTCNGVMDFMFVNLFNWSKEQGYSKFNMGLAPLSRVGQSKYSRFLERVGGYMYTYCEKIHSFQGLKKFKEKYCEEWDGLYMAYRKQSSVVTTILQGMLLFTK</sequence>
<evidence type="ECO:0000256" key="5">
    <source>
        <dbReference type="ARBA" id="ARBA00022475"/>
    </source>
</evidence>
<dbReference type="InterPro" id="IPR016181">
    <property type="entry name" value="Acyl_CoA_acyltransferase"/>
</dbReference>
<evidence type="ECO:0000256" key="7">
    <source>
        <dbReference type="ARBA" id="ARBA00022692"/>
    </source>
</evidence>
<evidence type="ECO:0000259" key="15">
    <source>
        <dbReference type="Pfam" id="PF09924"/>
    </source>
</evidence>
<evidence type="ECO:0000256" key="14">
    <source>
        <dbReference type="RuleBase" id="RU363042"/>
    </source>
</evidence>
<feature type="transmembrane region" description="Helical" evidence="14">
    <location>
        <begin position="210"/>
        <end position="233"/>
    </location>
</feature>
<feature type="transmembrane region" description="Helical" evidence="14">
    <location>
        <begin position="327"/>
        <end position="349"/>
    </location>
</feature>
<evidence type="ECO:0000256" key="13">
    <source>
        <dbReference type="ARBA" id="ARBA00047540"/>
    </source>
</evidence>
<evidence type="ECO:0000256" key="11">
    <source>
        <dbReference type="ARBA" id="ARBA00023251"/>
    </source>
</evidence>
<evidence type="ECO:0000256" key="2">
    <source>
        <dbReference type="ARBA" id="ARBA00008627"/>
    </source>
</evidence>
<dbReference type="InterPro" id="IPR051211">
    <property type="entry name" value="PG_lysyltransferase"/>
</dbReference>
<evidence type="ECO:0000256" key="3">
    <source>
        <dbReference type="ARBA" id="ARBA00012014"/>
    </source>
</evidence>
<feature type="transmembrane region" description="Helical" evidence="14">
    <location>
        <begin position="240"/>
        <end position="260"/>
    </location>
</feature>
<keyword evidence="8 14" id="KW-1133">Transmembrane helix</keyword>
<keyword evidence="5" id="KW-1003">Cell membrane</keyword>
<evidence type="ECO:0000256" key="9">
    <source>
        <dbReference type="ARBA" id="ARBA00023098"/>
    </source>
</evidence>
<evidence type="ECO:0000256" key="6">
    <source>
        <dbReference type="ARBA" id="ARBA00022679"/>
    </source>
</evidence>
<organism evidence="16 17">
    <name type="scientific">Romboutsia faecis</name>
    <dbReference type="NCBI Taxonomy" id="2764597"/>
    <lineage>
        <taxon>Bacteria</taxon>
        <taxon>Bacillati</taxon>
        <taxon>Bacillota</taxon>
        <taxon>Clostridia</taxon>
        <taxon>Peptostreptococcales</taxon>
        <taxon>Peptostreptococcaceae</taxon>
        <taxon>Romboutsia</taxon>
    </lineage>
</organism>
<keyword evidence="6 14" id="KW-0808">Transferase</keyword>
<dbReference type="PANTHER" id="PTHR34697:SF2">
    <property type="entry name" value="PHOSPHATIDYLGLYCEROL LYSYLTRANSFERASE"/>
    <property type="match status" value="1"/>
</dbReference>
<feature type="transmembrane region" description="Helical" evidence="14">
    <location>
        <begin position="491"/>
        <end position="509"/>
    </location>
</feature>
<evidence type="ECO:0000313" key="16">
    <source>
        <dbReference type="EMBL" id="MBC5995158.1"/>
    </source>
</evidence>
<dbReference type="NCBIfam" id="NF033480">
    <property type="entry name" value="bifunc_MprF"/>
    <property type="match status" value="1"/>
</dbReference>
<dbReference type="PANTHER" id="PTHR34697">
    <property type="entry name" value="PHOSPHATIDYLGLYCEROL LYSYLTRANSFERASE"/>
    <property type="match status" value="1"/>
</dbReference>
<comment type="function">
    <text evidence="14">Catalyzes the transfer of a lysyl group from L-lysyl-tRNA(Lys) to membrane-bound phosphatidylglycerol (PG), which produces lysylphosphatidylglycerol (LPG), a major component of the bacterial membrane with a positive net charge. LPG synthesis contributes to bacterial virulence as it is involved in the resistance mechanism against cationic antimicrobial peptides (CAMP) produces by the host's immune system (defensins, cathelicidins) and by the competing microorganisms.</text>
</comment>
<evidence type="ECO:0000313" key="17">
    <source>
        <dbReference type="Proteomes" id="UP000609849"/>
    </source>
</evidence>
<dbReference type="EMBL" id="JACRWE010000001">
    <property type="protein sequence ID" value="MBC5995158.1"/>
    <property type="molecule type" value="Genomic_DNA"/>
</dbReference>
<dbReference type="EC" id="2.3.2.3" evidence="3 14"/>
<feature type="transmembrane region" description="Helical" evidence="14">
    <location>
        <begin position="401"/>
        <end position="419"/>
    </location>
</feature>
<feature type="transmembrane region" description="Helical" evidence="14">
    <location>
        <begin position="280"/>
        <end position="306"/>
    </location>
</feature>
<dbReference type="InterPro" id="IPR024320">
    <property type="entry name" value="LPG_synthase_C"/>
</dbReference>
<evidence type="ECO:0000256" key="8">
    <source>
        <dbReference type="ARBA" id="ARBA00022989"/>
    </source>
</evidence>
<feature type="transmembrane region" description="Helical" evidence="14">
    <location>
        <begin position="455"/>
        <end position="471"/>
    </location>
</feature>
<name>A0ABR7JJP8_9FIRM</name>
<feature type="transmembrane region" description="Helical" evidence="14">
    <location>
        <begin position="171"/>
        <end position="190"/>
    </location>
</feature>
<keyword evidence="10 14" id="KW-0472">Membrane</keyword>
<evidence type="ECO:0000256" key="12">
    <source>
        <dbReference type="ARBA" id="ARBA00031899"/>
    </source>
</evidence>
<feature type="transmembrane region" description="Helical" evidence="14">
    <location>
        <begin position="375"/>
        <end position="394"/>
    </location>
</feature>
<gene>
    <name evidence="14 16" type="primary">mprF</name>
    <name evidence="16" type="ORF">H8923_00155</name>
</gene>
<feature type="transmembrane region" description="Helical" evidence="14">
    <location>
        <begin position="20"/>
        <end position="44"/>
    </location>
</feature>
<feature type="transmembrane region" description="Helical" evidence="14">
    <location>
        <begin position="138"/>
        <end position="159"/>
    </location>
</feature>
<dbReference type="Pfam" id="PF03706">
    <property type="entry name" value="LPG_synthase_TM"/>
    <property type="match status" value="1"/>
</dbReference>
<protein>
    <recommendedName>
        <fullName evidence="4 14">Phosphatidylglycerol lysyltransferase</fullName>
        <ecNumber evidence="3 14">2.3.2.3</ecNumber>
    </recommendedName>
    <alternativeName>
        <fullName evidence="12 14">Lysylphosphatidylglycerol synthase</fullName>
    </alternativeName>
</protein>
<feature type="transmembrane region" description="Helical" evidence="14">
    <location>
        <begin position="56"/>
        <end position="77"/>
    </location>
</feature>
<comment type="catalytic activity">
    <reaction evidence="13 14">
        <text>L-lysyl-tRNA(Lys) + a 1,2-diacyl-sn-glycero-3-phospho-(1'-sn-glycerol) = a 1,2-diacyl-sn-glycero-3-phospho-1'-(3'-O-L-lysyl)-sn-glycerol + tRNA(Lys)</text>
        <dbReference type="Rhea" id="RHEA:10668"/>
        <dbReference type="Rhea" id="RHEA-COMP:9696"/>
        <dbReference type="Rhea" id="RHEA-COMP:9697"/>
        <dbReference type="ChEBI" id="CHEBI:64716"/>
        <dbReference type="ChEBI" id="CHEBI:75792"/>
        <dbReference type="ChEBI" id="CHEBI:78442"/>
        <dbReference type="ChEBI" id="CHEBI:78529"/>
        <dbReference type="EC" id="2.3.2.3"/>
    </reaction>
</comment>
<comment type="similarity">
    <text evidence="2 14">Belongs to the LPG synthase family.</text>
</comment>
<proteinExistence type="inferred from homology"/>
<keyword evidence="9 14" id="KW-0443">Lipid metabolism</keyword>
<dbReference type="RefSeq" id="WP_153973019.1">
    <property type="nucleotide sequence ID" value="NZ_JACRWE010000001.1"/>
</dbReference>
<dbReference type="Pfam" id="PF09924">
    <property type="entry name" value="LPG_synthase_C"/>
    <property type="match status" value="1"/>
</dbReference>
<dbReference type="InterPro" id="IPR022791">
    <property type="entry name" value="L-PG_synthase/AglD"/>
</dbReference>
<feature type="transmembrane region" description="Helical" evidence="14">
    <location>
        <begin position="98"/>
        <end position="118"/>
    </location>
</feature>
<comment type="caution">
    <text evidence="16">The sequence shown here is derived from an EMBL/GenBank/DDBJ whole genome shotgun (WGS) entry which is preliminary data.</text>
</comment>